<name>A0ABR6KHE3_9BACT</name>
<sequence length="136" mass="16069">MRLWTNRTKIRQEDTLRSLLFIMTKHYLINAFRTKINQPEYEEYIQYINERSVDDASCQLEYQEFVAKFRAILKTLPETQQKVITLSKIEQFSNKEIADKLSLSEQTVKNQLSLGLKTLKEKLGSLGVYLMLLFIN</sequence>
<dbReference type="Proteomes" id="UP000533637">
    <property type="component" value="Unassembled WGS sequence"/>
</dbReference>
<dbReference type="InterPro" id="IPR013249">
    <property type="entry name" value="RNA_pol_sigma70_r4_t2"/>
</dbReference>
<keyword evidence="2" id="KW-0731">Sigma factor</keyword>
<evidence type="ECO:0000256" key="2">
    <source>
        <dbReference type="ARBA" id="ARBA00023082"/>
    </source>
</evidence>
<dbReference type="NCBIfam" id="TIGR02937">
    <property type="entry name" value="sigma70-ECF"/>
    <property type="match status" value="1"/>
</dbReference>
<organism evidence="5 6">
    <name type="scientific">Parabacteroides faecis</name>
    <dbReference type="NCBI Taxonomy" id="1217282"/>
    <lineage>
        <taxon>Bacteria</taxon>
        <taxon>Pseudomonadati</taxon>
        <taxon>Bacteroidota</taxon>
        <taxon>Bacteroidia</taxon>
        <taxon>Bacteroidales</taxon>
        <taxon>Tannerellaceae</taxon>
        <taxon>Parabacteroides</taxon>
    </lineage>
</organism>
<keyword evidence="3" id="KW-0804">Transcription</keyword>
<reference evidence="5 6" key="1">
    <citation type="submission" date="2020-08" db="EMBL/GenBank/DDBJ databases">
        <title>Genomic Encyclopedia of Type Strains, Phase IV (KMG-IV): sequencing the most valuable type-strain genomes for metagenomic binning, comparative biology and taxonomic classification.</title>
        <authorList>
            <person name="Goeker M."/>
        </authorList>
    </citation>
    <scope>NUCLEOTIDE SEQUENCE [LARGE SCALE GENOMIC DNA]</scope>
    <source>
        <strain evidence="5 6">DSM 102983</strain>
    </source>
</reference>
<dbReference type="Gene3D" id="1.10.10.10">
    <property type="entry name" value="Winged helix-like DNA-binding domain superfamily/Winged helix DNA-binding domain"/>
    <property type="match status" value="1"/>
</dbReference>
<dbReference type="InterPro" id="IPR014284">
    <property type="entry name" value="RNA_pol_sigma-70_dom"/>
</dbReference>
<proteinExistence type="predicted"/>
<dbReference type="PANTHER" id="PTHR43133">
    <property type="entry name" value="RNA POLYMERASE ECF-TYPE SIGMA FACTO"/>
    <property type="match status" value="1"/>
</dbReference>
<dbReference type="Pfam" id="PF08281">
    <property type="entry name" value="Sigma70_r4_2"/>
    <property type="match status" value="1"/>
</dbReference>
<protein>
    <submittedName>
        <fullName evidence="5">RNA polymerase sigma-70 factor (ECF subfamily)</fullName>
    </submittedName>
</protein>
<evidence type="ECO:0000256" key="3">
    <source>
        <dbReference type="ARBA" id="ARBA00023163"/>
    </source>
</evidence>
<gene>
    <name evidence="5" type="ORF">GGQ57_000808</name>
</gene>
<evidence type="ECO:0000256" key="1">
    <source>
        <dbReference type="ARBA" id="ARBA00023015"/>
    </source>
</evidence>
<dbReference type="InterPro" id="IPR013324">
    <property type="entry name" value="RNA_pol_sigma_r3/r4-like"/>
</dbReference>
<keyword evidence="6" id="KW-1185">Reference proteome</keyword>
<evidence type="ECO:0000313" key="6">
    <source>
        <dbReference type="Proteomes" id="UP000533637"/>
    </source>
</evidence>
<evidence type="ECO:0000313" key="5">
    <source>
        <dbReference type="EMBL" id="MBB4620934.1"/>
    </source>
</evidence>
<accession>A0ABR6KHE3</accession>
<comment type="caution">
    <text evidence="5">The sequence shown here is derived from an EMBL/GenBank/DDBJ whole genome shotgun (WGS) entry which is preliminary data.</text>
</comment>
<feature type="domain" description="RNA polymerase sigma factor 70 region 4 type 2" evidence="4">
    <location>
        <begin position="69"/>
        <end position="119"/>
    </location>
</feature>
<dbReference type="PANTHER" id="PTHR43133:SF46">
    <property type="entry name" value="RNA POLYMERASE SIGMA-70 FACTOR ECF SUBFAMILY"/>
    <property type="match status" value="1"/>
</dbReference>
<evidence type="ECO:0000259" key="4">
    <source>
        <dbReference type="Pfam" id="PF08281"/>
    </source>
</evidence>
<dbReference type="EMBL" id="JACHOC010000001">
    <property type="protein sequence ID" value="MBB4620934.1"/>
    <property type="molecule type" value="Genomic_DNA"/>
</dbReference>
<dbReference type="InterPro" id="IPR039425">
    <property type="entry name" value="RNA_pol_sigma-70-like"/>
</dbReference>
<keyword evidence="1" id="KW-0805">Transcription regulation</keyword>
<dbReference type="SUPFAM" id="SSF88659">
    <property type="entry name" value="Sigma3 and sigma4 domains of RNA polymerase sigma factors"/>
    <property type="match status" value="1"/>
</dbReference>
<dbReference type="InterPro" id="IPR036388">
    <property type="entry name" value="WH-like_DNA-bd_sf"/>
</dbReference>